<accession>A0A4U5JZX5</accession>
<dbReference type="SUPFAM" id="SSF55068">
    <property type="entry name" value="Peptide methionine sulfoxide reductase"/>
    <property type="match status" value="1"/>
</dbReference>
<feature type="chain" id="PRO_5021018741" description="Peptide methionine sulfoxide reductase MsrA" evidence="5">
    <location>
        <begin position="19"/>
        <end position="235"/>
    </location>
</feature>
<keyword evidence="5" id="KW-0732">Signal</keyword>
<comment type="catalytic activity">
    <reaction evidence="3 4">
        <text>[thioredoxin]-disulfide + L-methionine + H2O = L-methionine (S)-S-oxide + [thioredoxin]-dithiol</text>
        <dbReference type="Rhea" id="RHEA:19993"/>
        <dbReference type="Rhea" id="RHEA-COMP:10698"/>
        <dbReference type="Rhea" id="RHEA-COMP:10700"/>
        <dbReference type="ChEBI" id="CHEBI:15377"/>
        <dbReference type="ChEBI" id="CHEBI:29950"/>
        <dbReference type="ChEBI" id="CHEBI:50058"/>
        <dbReference type="ChEBI" id="CHEBI:57844"/>
        <dbReference type="ChEBI" id="CHEBI:58772"/>
        <dbReference type="EC" id="1.8.4.11"/>
    </reaction>
</comment>
<gene>
    <name evidence="4 7" type="primary">msrA</name>
    <name evidence="7" type="ORF">FCE95_06240</name>
</gene>
<feature type="domain" description="Peptide methionine sulphoxide reductase MsrA" evidence="6">
    <location>
        <begin position="53"/>
        <end position="205"/>
    </location>
</feature>
<dbReference type="InterPro" id="IPR036509">
    <property type="entry name" value="Met_Sox_Rdtase_MsrA_sf"/>
</dbReference>
<dbReference type="GO" id="GO:0033744">
    <property type="term" value="F:L-methionine:thioredoxin-disulfide S-oxidoreductase activity"/>
    <property type="evidence" value="ECO:0007669"/>
    <property type="project" value="RHEA"/>
</dbReference>
<dbReference type="OrthoDB" id="4174719at2"/>
<comment type="catalytic activity">
    <reaction evidence="2 4">
        <text>L-methionyl-[protein] + [thioredoxin]-disulfide + H2O = L-methionyl-(S)-S-oxide-[protein] + [thioredoxin]-dithiol</text>
        <dbReference type="Rhea" id="RHEA:14217"/>
        <dbReference type="Rhea" id="RHEA-COMP:10698"/>
        <dbReference type="Rhea" id="RHEA-COMP:10700"/>
        <dbReference type="Rhea" id="RHEA-COMP:12313"/>
        <dbReference type="Rhea" id="RHEA-COMP:12315"/>
        <dbReference type="ChEBI" id="CHEBI:15377"/>
        <dbReference type="ChEBI" id="CHEBI:16044"/>
        <dbReference type="ChEBI" id="CHEBI:29950"/>
        <dbReference type="ChEBI" id="CHEBI:44120"/>
        <dbReference type="ChEBI" id="CHEBI:50058"/>
        <dbReference type="EC" id="1.8.4.11"/>
    </reaction>
</comment>
<evidence type="ECO:0000256" key="2">
    <source>
        <dbReference type="ARBA" id="ARBA00047806"/>
    </source>
</evidence>
<dbReference type="AlphaFoldDB" id="A0A4U5JZX5"/>
<comment type="similarity">
    <text evidence="4">Belongs to the MsrA Met sulfoxide reductase family.</text>
</comment>
<evidence type="ECO:0000256" key="5">
    <source>
        <dbReference type="SAM" id="SignalP"/>
    </source>
</evidence>
<dbReference type="InterPro" id="IPR002569">
    <property type="entry name" value="Met_Sox_Rdtase_MsrA_dom"/>
</dbReference>
<keyword evidence="8" id="KW-1185">Reference proteome</keyword>
<evidence type="ECO:0000256" key="1">
    <source>
        <dbReference type="ARBA" id="ARBA00023002"/>
    </source>
</evidence>
<dbReference type="RefSeq" id="WP_137266072.1">
    <property type="nucleotide sequence ID" value="NZ_SZUA01000001.1"/>
</dbReference>
<dbReference type="Gene3D" id="3.30.1060.10">
    <property type="entry name" value="Peptide methionine sulphoxide reductase MsrA"/>
    <property type="match status" value="1"/>
</dbReference>
<comment type="caution">
    <text evidence="7">The sequence shown here is derived from an EMBL/GenBank/DDBJ whole genome shotgun (WGS) entry which is preliminary data.</text>
</comment>
<dbReference type="GO" id="GO:0008113">
    <property type="term" value="F:peptide-methionine (S)-S-oxide reductase activity"/>
    <property type="evidence" value="ECO:0007669"/>
    <property type="project" value="UniProtKB-UniRule"/>
</dbReference>
<dbReference type="HAMAP" id="MF_01401">
    <property type="entry name" value="MsrA"/>
    <property type="match status" value="1"/>
</dbReference>
<evidence type="ECO:0000313" key="7">
    <source>
        <dbReference type="EMBL" id="TKR33867.1"/>
    </source>
</evidence>
<feature type="active site" evidence="4">
    <location>
        <position position="60"/>
    </location>
</feature>
<protein>
    <recommendedName>
        <fullName evidence="4">Peptide methionine sulfoxide reductase MsrA</fullName>
        <shortName evidence="4">Protein-methionine-S-oxide reductase</shortName>
        <ecNumber evidence="4">1.8.4.11</ecNumber>
    </recommendedName>
    <alternativeName>
        <fullName evidence="4">Peptide-methionine (S)-S-oxide reductase</fullName>
        <shortName evidence="4">Peptide Met(O) reductase</shortName>
    </alternativeName>
</protein>
<dbReference type="NCBIfam" id="TIGR00401">
    <property type="entry name" value="msrA"/>
    <property type="match status" value="1"/>
</dbReference>
<evidence type="ECO:0000259" key="6">
    <source>
        <dbReference type="Pfam" id="PF01625"/>
    </source>
</evidence>
<dbReference type="PANTHER" id="PTHR43774:SF1">
    <property type="entry name" value="PEPTIDE METHIONINE SULFOXIDE REDUCTASE MSRA 2"/>
    <property type="match status" value="1"/>
</dbReference>
<keyword evidence="1 4" id="KW-0560">Oxidoreductase</keyword>
<comment type="function">
    <text evidence="4">Has an important function as a repair enzyme for proteins that have been inactivated by oxidation. Catalyzes the reversible oxidation-reduction of methionine sulfoxide in proteins to methionine.</text>
</comment>
<proteinExistence type="inferred from homology"/>
<evidence type="ECO:0000313" key="8">
    <source>
        <dbReference type="Proteomes" id="UP000308707"/>
    </source>
</evidence>
<organism evidence="7 8">
    <name type="scientific">Luteimonas gilva</name>
    <dbReference type="NCBI Taxonomy" id="2572684"/>
    <lineage>
        <taxon>Bacteria</taxon>
        <taxon>Pseudomonadati</taxon>
        <taxon>Pseudomonadota</taxon>
        <taxon>Gammaproteobacteria</taxon>
        <taxon>Lysobacterales</taxon>
        <taxon>Lysobacteraceae</taxon>
        <taxon>Luteimonas</taxon>
    </lineage>
</organism>
<dbReference type="PANTHER" id="PTHR43774">
    <property type="entry name" value="PEPTIDE METHIONINE SULFOXIDE REDUCTASE"/>
    <property type="match status" value="1"/>
</dbReference>
<evidence type="ECO:0000256" key="4">
    <source>
        <dbReference type="HAMAP-Rule" id="MF_01401"/>
    </source>
</evidence>
<dbReference type="EMBL" id="SZUA01000001">
    <property type="protein sequence ID" value="TKR33867.1"/>
    <property type="molecule type" value="Genomic_DNA"/>
</dbReference>
<reference evidence="7 8" key="1">
    <citation type="submission" date="2019-04" db="EMBL/GenBank/DDBJ databases">
        <title>Reference strain of H23.</title>
        <authorList>
            <person name="Luo X."/>
        </authorList>
    </citation>
    <scope>NUCLEOTIDE SEQUENCE [LARGE SCALE GENOMIC DNA]</scope>
    <source>
        <strain evidence="7 8">H23</strain>
    </source>
</reference>
<feature type="signal peptide" evidence="5">
    <location>
        <begin position="1"/>
        <end position="18"/>
    </location>
</feature>
<name>A0A4U5JZX5_9GAMM</name>
<dbReference type="Proteomes" id="UP000308707">
    <property type="component" value="Unassembled WGS sequence"/>
</dbReference>
<dbReference type="EC" id="1.8.4.11" evidence="4"/>
<sequence length="235" mass="24921">MNVPVSSLLRAALTAALAAGLLACNVGVASSKPAALPDPKTDAPLAPAKGSATAVFAGGCFWGVEAVFEHVKGVKQVTSGYSGGDKDEASYYEVGSGSTGHAESVKVVYDPSQISYGQLLKVFFSVAHDPTQLNRQGPDRGPQYRSAIFYGNADQQRVAKAYIAQLDAAKAFAAPIVTQLAPLKAFYPAEAYHQDYARLHPNDPYIVYNDAPKVVALKQFLPGLYRDEAIAVSVR</sequence>
<dbReference type="Pfam" id="PF01625">
    <property type="entry name" value="PMSR"/>
    <property type="match status" value="1"/>
</dbReference>
<evidence type="ECO:0000256" key="3">
    <source>
        <dbReference type="ARBA" id="ARBA00048782"/>
    </source>
</evidence>